<evidence type="ECO:0000256" key="1">
    <source>
        <dbReference type="SAM" id="MobiDB-lite"/>
    </source>
</evidence>
<evidence type="ECO:0000313" key="3">
    <source>
        <dbReference type="WBParaSite" id="jg12901"/>
    </source>
</evidence>
<name>A0A915CW98_9BILA</name>
<sequence>MLPPLTSTYFSSPFIQLTNFSTFSRSTNQKPDPSLAESEDHLKASPSTYSRASSAAPAVKHRTIISIGDGEEEKESLAPQDLPFIPGLPQLPAPPIHPTHWPVAVVFH</sequence>
<evidence type="ECO:0000313" key="2">
    <source>
        <dbReference type="Proteomes" id="UP000887574"/>
    </source>
</evidence>
<dbReference type="AlphaFoldDB" id="A0A915CW98"/>
<feature type="region of interest" description="Disordered" evidence="1">
    <location>
        <begin position="23"/>
        <end position="55"/>
    </location>
</feature>
<protein>
    <submittedName>
        <fullName evidence="3">Uncharacterized protein</fullName>
    </submittedName>
</protein>
<reference evidence="3" key="1">
    <citation type="submission" date="2022-11" db="UniProtKB">
        <authorList>
            <consortium name="WormBaseParasite"/>
        </authorList>
    </citation>
    <scope>IDENTIFICATION</scope>
</reference>
<dbReference type="WBParaSite" id="jg12901">
    <property type="protein sequence ID" value="jg12901"/>
    <property type="gene ID" value="jg12901"/>
</dbReference>
<accession>A0A915CW98</accession>
<organism evidence="2 3">
    <name type="scientific">Ditylenchus dipsaci</name>
    <dbReference type="NCBI Taxonomy" id="166011"/>
    <lineage>
        <taxon>Eukaryota</taxon>
        <taxon>Metazoa</taxon>
        <taxon>Ecdysozoa</taxon>
        <taxon>Nematoda</taxon>
        <taxon>Chromadorea</taxon>
        <taxon>Rhabditida</taxon>
        <taxon>Tylenchina</taxon>
        <taxon>Tylenchomorpha</taxon>
        <taxon>Sphaerularioidea</taxon>
        <taxon>Anguinidae</taxon>
        <taxon>Anguininae</taxon>
        <taxon>Ditylenchus</taxon>
    </lineage>
</organism>
<proteinExistence type="predicted"/>
<keyword evidence="2" id="KW-1185">Reference proteome</keyword>
<dbReference type="Proteomes" id="UP000887574">
    <property type="component" value="Unplaced"/>
</dbReference>